<dbReference type="Gene3D" id="3.40.50.1820">
    <property type="entry name" value="alpha/beta hydrolase"/>
    <property type="match status" value="1"/>
</dbReference>
<feature type="domain" description="Dipeptidylpeptidase IV N-terminal" evidence="4">
    <location>
        <begin position="335"/>
        <end position="513"/>
    </location>
</feature>
<dbReference type="InterPro" id="IPR011042">
    <property type="entry name" value="6-blade_b-propeller_TolB-like"/>
</dbReference>
<dbReference type="InterPro" id="IPR002469">
    <property type="entry name" value="Peptidase_S9B_N"/>
</dbReference>
<dbReference type="SUPFAM" id="SSF53474">
    <property type="entry name" value="alpha/beta-Hydrolases"/>
    <property type="match status" value="1"/>
</dbReference>
<feature type="chain" id="PRO_5045858181" evidence="2">
    <location>
        <begin position="23"/>
        <end position="815"/>
    </location>
</feature>
<dbReference type="PANTHER" id="PTHR11731">
    <property type="entry name" value="PROTEASE FAMILY S9B,C DIPEPTIDYL-PEPTIDASE IV-RELATED"/>
    <property type="match status" value="1"/>
</dbReference>
<dbReference type="RefSeq" id="WP_261694819.1">
    <property type="nucleotide sequence ID" value="NZ_CP104694.1"/>
</dbReference>
<keyword evidence="5" id="KW-0378">Hydrolase</keyword>
<keyword evidence="2" id="KW-0732">Signal</keyword>
<dbReference type="SUPFAM" id="SSF82171">
    <property type="entry name" value="DPP6 N-terminal domain-like"/>
    <property type="match status" value="1"/>
</dbReference>
<reference evidence="5" key="1">
    <citation type="submission" date="2022-09" db="EMBL/GenBank/DDBJ databases">
        <title>Tahibacter sp. nov., isolated from a fresh water.</title>
        <authorList>
            <person name="Baek J.H."/>
            <person name="Lee J.K."/>
            <person name="Kim J.M."/>
            <person name="Jeon C.O."/>
        </authorList>
    </citation>
    <scope>NUCLEOTIDE SEQUENCE</scope>
    <source>
        <strain evidence="5">W38</strain>
    </source>
</reference>
<name>A0ABY6BFH0_9GAMM</name>
<evidence type="ECO:0000259" key="4">
    <source>
        <dbReference type="Pfam" id="PF00930"/>
    </source>
</evidence>
<feature type="compositionally biased region" description="Basic and acidic residues" evidence="1">
    <location>
        <begin position="317"/>
        <end position="344"/>
    </location>
</feature>
<evidence type="ECO:0000256" key="2">
    <source>
        <dbReference type="SAM" id="SignalP"/>
    </source>
</evidence>
<sequence length="815" mass="91190">MSRLFTGGLAFLFVLAAQPSTAALSLDQIMADPDWIGPAVEAPFWAVDGSAVYYSLKRTGSPIRDLHRITLGDKSDHILTDAEHASRDAIGAVFDTARQRAAFVRNGDIFVRELPGGRLVQVTRTAEDESSPQFSADQRQLHYRVGNDWFSYDFASAINAPIALLKAEKNPDDKKPGELEELQLRLISTLKRDRDNRLAQKARENELRKTDPTRAVAPHFLGDDVKIADTALSPSGRWLVAVTTPKSFDAGRAGKMPDYVTESGYEEVEDVRTRVGRGDPVPHTVWFIDLETHTRTELSVTGLDGIKDDPLAAVRAENAKVRDKDKKTDSSKEKKSTKEAKEPAARPIQVAGVQFTRDGSMAAIQLRANDNKDRWIATVSPDAKPALTQRHRLTDPAWINWNFNEFGWLPDNRTLWYVSEETGYAGLYVRQGDQKPTRLAGGSFEISTPTVSPDGQWIYVRANAEAPYVYDVYRVPARGGEFERLTTLKGVEGYSLSPDGTQLLLAHSGSYQPQQISVRDAQGQLHALTDTRTAQFKAMSWQSPEIVAVPSSHTRAPIWGKLYRPTTRSAQPAPIVLFVHGAGYTQNTHLSYPYYFREQMFHNLLTEKGYLVLDLDYRASEGYGRDWRTAIYRQMGTPELEDLIDGVNWLVKEHNGDAKRVGVYGGSYGGFMTLMAMFRAPDRFHVGAALRPVTDWTQYNHEYTSNILNTPQVDDLAYRRSSPIEFADGLKGPLLIAHGMIDDNVFFQDSVRLFQRLIELHKDNVELAPYPMERHAFTHASAWRDEYARILKLFEGTLRTPQSGTTGAAAAPPAQ</sequence>
<dbReference type="Pfam" id="PF00326">
    <property type="entry name" value="Peptidase_S9"/>
    <property type="match status" value="1"/>
</dbReference>
<keyword evidence="6" id="KW-1185">Reference proteome</keyword>
<gene>
    <name evidence="5" type="ORF">N4264_24480</name>
</gene>
<feature type="domain" description="Peptidase S9 prolyl oligopeptidase catalytic" evidence="3">
    <location>
        <begin position="603"/>
        <end position="798"/>
    </location>
</feature>
<dbReference type="InterPro" id="IPR029058">
    <property type="entry name" value="AB_hydrolase_fold"/>
</dbReference>
<dbReference type="Gene3D" id="2.120.10.30">
    <property type="entry name" value="TolB, C-terminal domain"/>
    <property type="match status" value="1"/>
</dbReference>
<feature type="region of interest" description="Disordered" evidence="1">
    <location>
        <begin position="317"/>
        <end position="345"/>
    </location>
</feature>
<organism evidence="5 6">
    <name type="scientific">Tahibacter amnicola</name>
    <dbReference type="NCBI Taxonomy" id="2976241"/>
    <lineage>
        <taxon>Bacteria</taxon>
        <taxon>Pseudomonadati</taxon>
        <taxon>Pseudomonadota</taxon>
        <taxon>Gammaproteobacteria</taxon>
        <taxon>Lysobacterales</taxon>
        <taxon>Rhodanobacteraceae</taxon>
        <taxon>Tahibacter</taxon>
    </lineage>
</organism>
<evidence type="ECO:0000313" key="5">
    <source>
        <dbReference type="EMBL" id="UXI67850.1"/>
    </source>
</evidence>
<evidence type="ECO:0000259" key="3">
    <source>
        <dbReference type="Pfam" id="PF00326"/>
    </source>
</evidence>
<dbReference type="InterPro" id="IPR001375">
    <property type="entry name" value="Peptidase_S9_cat"/>
</dbReference>
<evidence type="ECO:0000313" key="6">
    <source>
        <dbReference type="Proteomes" id="UP001064632"/>
    </source>
</evidence>
<dbReference type="Gene3D" id="2.140.10.30">
    <property type="entry name" value="Dipeptidylpeptidase IV, N-terminal domain"/>
    <property type="match status" value="1"/>
</dbReference>
<evidence type="ECO:0000256" key="1">
    <source>
        <dbReference type="SAM" id="MobiDB-lite"/>
    </source>
</evidence>
<proteinExistence type="predicted"/>
<dbReference type="EMBL" id="CP104694">
    <property type="protein sequence ID" value="UXI67850.1"/>
    <property type="molecule type" value="Genomic_DNA"/>
</dbReference>
<dbReference type="PANTHER" id="PTHR11731:SF193">
    <property type="entry name" value="DIPEPTIDYL PEPTIDASE 9"/>
    <property type="match status" value="1"/>
</dbReference>
<feature type="signal peptide" evidence="2">
    <location>
        <begin position="1"/>
        <end position="22"/>
    </location>
</feature>
<protein>
    <submittedName>
        <fullName evidence="5">Alpha/beta fold hydrolase</fullName>
    </submittedName>
</protein>
<dbReference type="InterPro" id="IPR050278">
    <property type="entry name" value="Serine_Prot_S9B/DPPIV"/>
</dbReference>
<accession>A0ABY6BFH0</accession>
<dbReference type="Pfam" id="PF00930">
    <property type="entry name" value="DPPIV_N"/>
    <property type="match status" value="1"/>
</dbReference>
<dbReference type="GO" id="GO:0016787">
    <property type="term" value="F:hydrolase activity"/>
    <property type="evidence" value="ECO:0007669"/>
    <property type="project" value="UniProtKB-KW"/>
</dbReference>
<dbReference type="Proteomes" id="UP001064632">
    <property type="component" value="Chromosome"/>
</dbReference>